<evidence type="ECO:0000256" key="1">
    <source>
        <dbReference type="SAM" id="MobiDB-lite"/>
    </source>
</evidence>
<accession>A0ABD2QDC1</accession>
<dbReference type="Proteomes" id="UP001626550">
    <property type="component" value="Unassembled WGS sequence"/>
</dbReference>
<proteinExistence type="predicted"/>
<reference evidence="2 3" key="1">
    <citation type="submission" date="2024-11" db="EMBL/GenBank/DDBJ databases">
        <title>Adaptive evolution of stress response genes in parasites aligns with host niche diversity.</title>
        <authorList>
            <person name="Hahn C."/>
            <person name="Resl P."/>
        </authorList>
    </citation>
    <scope>NUCLEOTIDE SEQUENCE [LARGE SCALE GENOMIC DNA]</scope>
    <source>
        <strain evidence="2">EGGRZ-B1_66</strain>
        <tissue evidence="2">Body</tissue>
    </source>
</reference>
<keyword evidence="3" id="KW-1185">Reference proteome</keyword>
<dbReference type="AlphaFoldDB" id="A0ABD2QDC1"/>
<protein>
    <submittedName>
        <fullName evidence="2">Uncharacterized protein</fullName>
    </submittedName>
</protein>
<gene>
    <name evidence="2" type="ORF">Ciccas_003810</name>
</gene>
<organism evidence="2 3">
    <name type="scientific">Cichlidogyrus casuarinus</name>
    <dbReference type="NCBI Taxonomy" id="1844966"/>
    <lineage>
        <taxon>Eukaryota</taxon>
        <taxon>Metazoa</taxon>
        <taxon>Spiralia</taxon>
        <taxon>Lophotrochozoa</taxon>
        <taxon>Platyhelminthes</taxon>
        <taxon>Monogenea</taxon>
        <taxon>Monopisthocotylea</taxon>
        <taxon>Dactylogyridea</taxon>
        <taxon>Ancyrocephalidae</taxon>
        <taxon>Cichlidogyrus</taxon>
    </lineage>
</organism>
<evidence type="ECO:0000313" key="3">
    <source>
        <dbReference type="Proteomes" id="UP001626550"/>
    </source>
</evidence>
<evidence type="ECO:0000313" key="2">
    <source>
        <dbReference type="EMBL" id="KAL3317534.1"/>
    </source>
</evidence>
<name>A0ABD2QDC1_9PLAT</name>
<sequence length="199" mass="21680">MLAHGNSHCYKTPPPPPPSNTASQIPPAKSTRRPSVINPGPASFNYTLTRNKPMDFQSDERSSSFAQAQNLCGNDEQNLLDSANVDNQSALWSSTLSLAVAAMARASSSGIPSKSELEEPVYQAESQLYQTGIGNNSENSYNENFSKNSNGYFDVHESSTKWLLQNPNSETYFCQQDSHASNLNGIYSTDSTVLNDSSK</sequence>
<comment type="caution">
    <text evidence="2">The sequence shown here is derived from an EMBL/GenBank/DDBJ whole genome shotgun (WGS) entry which is preliminary data.</text>
</comment>
<dbReference type="EMBL" id="JBJKFK010000370">
    <property type="protein sequence ID" value="KAL3317534.1"/>
    <property type="molecule type" value="Genomic_DNA"/>
</dbReference>
<feature type="region of interest" description="Disordered" evidence="1">
    <location>
        <begin position="1"/>
        <end position="63"/>
    </location>
</feature>